<organism evidence="6 7">
    <name type="scientific">Methyloradius palustris</name>
    <dbReference type="NCBI Taxonomy" id="2778876"/>
    <lineage>
        <taxon>Bacteria</taxon>
        <taxon>Pseudomonadati</taxon>
        <taxon>Pseudomonadota</taxon>
        <taxon>Betaproteobacteria</taxon>
        <taxon>Nitrosomonadales</taxon>
        <taxon>Methylophilaceae</taxon>
        <taxon>Methyloradius</taxon>
    </lineage>
</organism>
<evidence type="ECO:0008006" key="8">
    <source>
        <dbReference type="Google" id="ProtNLM"/>
    </source>
</evidence>
<dbReference type="RefSeq" id="WP_221763623.1">
    <property type="nucleotide sequence ID" value="NZ_AP024110.1"/>
</dbReference>
<keyword evidence="2" id="KW-0547">Nucleotide-binding</keyword>
<dbReference type="SUPFAM" id="SSF141371">
    <property type="entry name" value="PilZ domain-like"/>
    <property type="match status" value="2"/>
</dbReference>
<feature type="domain" description="Type III secretion system flagellar brake protein YcgR PilZN" evidence="5">
    <location>
        <begin position="100"/>
        <end position="184"/>
    </location>
</feature>
<proteinExistence type="predicted"/>
<evidence type="ECO:0000256" key="1">
    <source>
        <dbReference type="ARBA" id="ARBA00022636"/>
    </source>
</evidence>
<dbReference type="Pfam" id="PF07238">
    <property type="entry name" value="PilZ"/>
    <property type="match status" value="1"/>
</dbReference>
<dbReference type="InterPro" id="IPR012349">
    <property type="entry name" value="Split_barrel_FMN-bd"/>
</dbReference>
<keyword evidence="3" id="KW-0975">Bacterial flagellum</keyword>
<sequence length="315" mass="34865">MSKPIEMSPLPKDSIRLGVPVAHAIYDVQGNLLVQAGVTLKNQSQVDKLQAIILFQDKRYVQGSVKAGSAPTAKTDVTAESEKTAAKEVATQLAYRDLKLGETLQLKPLADESGSVQYFVKYIGGIEKGSLICTLPMIDEKVMFIKENTGFSVRLFSGKNVYTFNSLVEVVYSRPYPHMHLKYPREAYTNKIRNNQRVTCSIIAMVSNMSAEQTDSGKTSGRILDMSMGGMMFEATKVAGDANSKTETSFKVSMEGGEALFAIPGVLRNVVEKTQEDGKTIYQHGIQFGEIPFQQRVMLQNYIFQTLTGEKLDNF</sequence>
<evidence type="ECO:0000259" key="5">
    <source>
        <dbReference type="Pfam" id="PF12945"/>
    </source>
</evidence>
<dbReference type="Gene3D" id="2.40.10.220">
    <property type="entry name" value="predicted glycosyltransferase like domains"/>
    <property type="match status" value="1"/>
</dbReference>
<evidence type="ECO:0000256" key="2">
    <source>
        <dbReference type="ARBA" id="ARBA00022741"/>
    </source>
</evidence>
<dbReference type="Gene3D" id="2.30.110.10">
    <property type="entry name" value="Electron Transport, Fmn-binding Protein, Chain A"/>
    <property type="match status" value="1"/>
</dbReference>
<dbReference type="AlphaFoldDB" id="A0A8D5GC39"/>
<keyword evidence="1" id="KW-0973">c-di-GMP</keyword>
<dbReference type="Proteomes" id="UP000826722">
    <property type="component" value="Chromosome"/>
</dbReference>
<protein>
    <recommendedName>
        <fullName evidence="8">Type IV pilus assembly PilZ</fullName>
    </recommendedName>
</protein>
<dbReference type="GO" id="GO:0035438">
    <property type="term" value="F:cyclic-di-GMP binding"/>
    <property type="evidence" value="ECO:0007669"/>
    <property type="project" value="InterPro"/>
</dbReference>
<evidence type="ECO:0000313" key="6">
    <source>
        <dbReference type="EMBL" id="BCM25546.1"/>
    </source>
</evidence>
<evidence type="ECO:0000259" key="4">
    <source>
        <dbReference type="Pfam" id="PF07238"/>
    </source>
</evidence>
<dbReference type="EMBL" id="AP024110">
    <property type="protein sequence ID" value="BCM25546.1"/>
    <property type="molecule type" value="Genomic_DNA"/>
</dbReference>
<reference evidence="6" key="1">
    <citation type="journal article" date="2021" name="Arch. Microbiol.">
        <title>Methyloradius palustris gen. nov., sp. nov., a methanol-oxidizing bacterium isolated from snow.</title>
        <authorList>
            <person name="Miyadera T."/>
            <person name="Kojima H."/>
            <person name="Fukui M."/>
        </authorList>
    </citation>
    <scope>NUCLEOTIDE SEQUENCE</scope>
    <source>
        <strain evidence="6">Zm11</strain>
    </source>
</reference>
<keyword evidence="7" id="KW-1185">Reference proteome</keyword>
<feature type="domain" description="PilZ" evidence="4">
    <location>
        <begin position="193"/>
        <end position="305"/>
    </location>
</feature>
<dbReference type="Pfam" id="PF12945">
    <property type="entry name" value="PilZNR"/>
    <property type="match status" value="1"/>
</dbReference>
<accession>A0A8D5GC39</accession>
<evidence type="ECO:0000313" key="7">
    <source>
        <dbReference type="Proteomes" id="UP000826722"/>
    </source>
</evidence>
<dbReference type="KEGG" id="mpau:ZMTM_18050"/>
<dbReference type="InterPro" id="IPR009926">
    <property type="entry name" value="T3SS_YcgR_PilZN"/>
</dbReference>
<evidence type="ECO:0000256" key="3">
    <source>
        <dbReference type="ARBA" id="ARBA00023143"/>
    </source>
</evidence>
<dbReference type="InterPro" id="IPR009875">
    <property type="entry name" value="PilZ_domain"/>
</dbReference>
<gene>
    <name evidence="6" type="ORF">ZMTM_18050</name>
</gene>
<name>A0A8D5GC39_9PROT</name>